<protein>
    <submittedName>
        <fullName evidence="1">Uncharacterized protein</fullName>
    </submittedName>
</protein>
<evidence type="ECO:0000313" key="1">
    <source>
        <dbReference type="EMBL" id="TZG27139.1"/>
    </source>
</evidence>
<name>A0A5D9C626_9SPHN</name>
<keyword evidence="2" id="KW-1185">Reference proteome</keyword>
<proteinExistence type="predicted"/>
<dbReference type="EMBL" id="VTOU01000002">
    <property type="protein sequence ID" value="TZG27139.1"/>
    <property type="molecule type" value="Genomic_DNA"/>
</dbReference>
<dbReference type="Proteomes" id="UP000322077">
    <property type="component" value="Unassembled WGS sequence"/>
</dbReference>
<dbReference type="AlphaFoldDB" id="A0A5D9C626"/>
<reference evidence="1 2" key="1">
    <citation type="submission" date="2019-08" db="EMBL/GenBank/DDBJ databases">
        <authorList>
            <person name="Wang G."/>
            <person name="Xu Z."/>
        </authorList>
    </citation>
    <scope>NUCLEOTIDE SEQUENCE [LARGE SCALE GENOMIC DNA]</scope>
    <source>
        <strain evidence="1 2">ZX</strain>
    </source>
</reference>
<accession>A0A5D9C626</accession>
<sequence length="192" mass="21023">MLRLQHSTTGESQRETLLANWPKVDGASVSRFVRQLRRLDITILSPESLHISADERSVLKVLAVSQRQSPGVEIIDPALRLAAEDLGMELRESGTKLPLQAPFAATSVRAGPLIRELSPAADTVELLPARARTGELRARALEMVRRSATVHIRTFLRAGISRQNVSRLCADGLLARAGRDLYRSLSPSSNGE</sequence>
<organism evidence="1 2">
    <name type="scientific">Sphingomonas montanisoli</name>
    <dbReference type="NCBI Taxonomy" id="2606412"/>
    <lineage>
        <taxon>Bacteria</taxon>
        <taxon>Pseudomonadati</taxon>
        <taxon>Pseudomonadota</taxon>
        <taxon>Alphaproteobacteria</taxon>
        <taxon>Sphingomonadales</taxon>
        <taxon>Sphingomonadaceae</taxon>
        <taxon>Sphingomonas</taxon>
    </lineage>
</organism>
<evidence type="ECO:0000313" key="2">
    <source>
        <dbReference type="Proteomes" id="UP000322077"/>
    </source>
</evidence>
<dbReference type="RefSeq" id="WP_149521358.1">
    <property type="nucleotide sequence ID" value="NZ_VTOU01000002.1"/>
</dbReference>
<gene>
    <name evidence="1" type="ORF">FYJ91_05785</name>
</gene>
<comment type="caution">
    <text evidence="1">The sequence shown here is derived from an EMBL/GenBank/DDBJ whole genome shotgun (WGS) entry which is preliminary data.</text>
</comment>